<comment type="caution">
    <text evidence="1">The sequence shown here is derived from an EMBL/GenBank/DDBJ whole genome shotgun (WGS) entry which is preliminary data.</text>
</comment>
<evidence type="ECO:0000313" key="2">
    <source>
        <dbReference type="Proteomes" id="UP001162162"/>
    </source>
</evidence>
<evidence type="ECO:0000313" key="1">
    <source>
        <dbReference type="EMBL" id="KAJ8961183.1"/>
    </source>
</evidence>
<organism evidence="1 2">
    <name type="scientific">Aromia moschata</name>
    <dbReference type="NCBI Taxonomy" id="1265417"/>
    <lineage>
        <taxon>Eukaryota</taxon>
        <taxon>Metazoa</taxon>
        <taxon>Ecdysozoa</taxon>
        <taxon>Arthropoda</taxon>
        <taxon>Hexapoda</taxon>
        <taxon>Insecta</taxon>
        <taxon>Pterygota</taxon>
        <taxon>Neoptera</taxon>
        <taxon>Endopterygota</taxon>
        <taxon>Coleoptera</taxon>
        <taxon>Polyphaga</taxon>
        <taxon>Cucujiformia</taxon>
        <taxon>Chrysomeloidea</taxon>
        <taxon>Cerambycidae</taxon>
        <taxon>Cerambycinae</taxon>
        <taxon>Callichromatini</taxon>
        <taxon>Aromia</taxon>
    </lineage>
</organism>
<protein>
    <submittedName>
        <fullName evidence="1">Uncharacterized protein</fullName>
    </submittedName>
</protein>
<dbReference type="Proteomes" id="UP001162162">
    <property type="component" value="Unassembled WGS sequence"/>
</dbReference>
<proteinExistence type="predicted"/>
<name>A0AAV8ZC88_9CUCU</name>
<keyword evidence="2" id="KW-1185">Reference proteome</keyword>
<sequence length="167" mass="18318">MLDSAHRRAVAAHNEAVSKNRIKPLYNAIPYQQPPQSKGPFDFLGNWIQSSDWFPVEINVPDTITGVGNGVGSFATNVGNGFNTFAQNVGNGFQTFTQNVGSGFQSFTQNLAQRIPILAVIVRPNSPPRYFLMLPAGNMNNNGGNKQDNMNNMNFNPIESDILESFP</sequence>
<gene>
    <name evidence="1" type="ORF">NQ318_008865</name>
</gene>
<dbReference type="AlphaFoldDB" id="A0AAV8ZC88"/>
<accession>A0AAV8ZC88</accession>
<dbReference type="EMBL" id="JAPWTK010000006">
    <property type="protein sequence ID" value="KAJ8961183.1"/>
    <property type="molecule type" value="Genomic_DNA"/>
</dbReference>
<reference evidence="1" key="1">
    <citation type="journal article" date="2023" name="Insect Mol. Biol.">
        <title>Genome sequencing provides insights into the evolution of gene families encoding plant cell wall-degrading enzymes in longhorned beetles.</title>
        <authorList>
            <person name="Shin N.R."/>
            <person name="Okamura Y."/>
            <person name="Kirsch R."/>
            <person name="Pauchet Y."/>
        </authorList>
    </citation>
    <scope>NUCLEOTIDE SEQUENCE</scope>
    <source>
        <strain evidence="1">AMC_N1</strain>
    </source>
</reference>